<evidence type="ECO:0000256" key="1">
    <source>
        <dbReference type="SAM" id="MobiDB-lite"/>
    </source>
</evidence>
<name>A0ABD1VA77_9LAMI</name>
<dbReference type="AlphaFoldDB" id="A0ABD1VA77"/>
<keyword evidence="3" id="KW-1185">Reference proteome</keyword>
<comment type="caution">
    <text evidence="2">The sequence shown here is derived from an EMBL/GenBank/DDBJ whole genome shotgun (WGS) entry which is preliminary data.</text>
</comment>
<feature type="region of interest" description="Disordered" evidence="1">
    <location>
        <begin position="1"/>
        <end position="20"/>
    </location>
</feature>
<dbReference type="EMBL" id="JBFOLK010000002">
    <property type="protein sequence ID" value="KAL2533768.1"/>
    <property type="molecule type" value="Genomic_DNA"/>
</dbReference>
<proteinExistence type="predicted"/>
<evidence type="ECO:0000313" key="2">
    <source>
        <dbReference type="EMBL" id="KAL2533768.1"/>
    </source>
</evidence>
<dbReference type="Proteomes" id="UP001604336">
    <property type="component" value="Unassembled WGS sequence"/>
</dbReference>
<protein>
    <submittedName>
        <fullName evidence="2">BHLH domain-containing protein</fullName>
    </submittedName>
</protein>
<evidence type="ECO:0000313" key="3">
    <source>
        <dbReference type="Proteomes" id="UP001604336"/>
    </source>
</evidence>
<feature type="compositionally biased region" description="Polar residues" evidence="1">
    <location>
        <begin position="7"/>
        <end position="17"/>
    </location>
</feature>
<feature type="region of interest" description="Disordered" evidence="1">
    <location>
        <begin position="95"/>
        <end position="114"/>
    </location>
</feature>
<gene>
    <name evidence="2" type="ORF">Adt_07119</name>
</gene>
<organism evidence="2 3">
    <name type="scientific">Abeliophyllum distichum</name>
    <dbReference type="NCBI Taxonomy" id="126358"/>
    <lineage>
        <taxon>Eukaryota</taxon>
        <taxon>Viridiplantae</taxon>
        <taxon>Streptophyta</taxon>
        <taxon>Embryophyta</taxon>
        <taxon>Tracheophyta</taxon>
        <taxon>Spermatophyta</taxon>
        <taxon>Magnoliopsida</taxon>
        <taxon>eudicotyledons</taxon>
        <taxon>Gunneridae</taxon>
        <taxon>Pentapetalae</taxon>
        <taxon>asterids</taxon>
        <taxon>lamiids</taxon>
        <taxon>Lamiales</taxon>
        <taxon>Oleaceae</taxon>
        <taxon>Forsythieae</taxon>
        <taxon>Abeliophyllum</taxon>
    </lineage>
</organism>
<reference evidence="3" key="1">
    <citation type="submission" date="2024-07" db="EMBL/GenBank/DDBJ databases">
        <title>Two chromosome-level genome assemblies of Korean endemic species Abeliophyllum distichum and Forsythia ovata (Oleaceae).</title>
        <authorList>
            <person name="Jang H."/>
        </authorList>
    </citation>
    <scope>NUCLEOTIDE SEQUENCE [LARGE SCALE GENOMIC DNA]</scope>
</reference>
<accession>A0ABD1VA77</accession>
<sequence>MDDSYGRSPSSINSNRVDQMKINGGNTNLIQHSSSPAGFFSNINIENEFDAMRGVGNFGTGISTNAEALMFSFKSPMNFSSGHPSSSEIMNPINEMGSKTSPGHGHSEEDGNNNGGYITSFPVITSWDDDNKMFSNVSDNQVAATPDLMLAYVDFFLGGDEKRSDLPPPLCQRFPILLKRSHYRDTR</sequence>